<organism evidence="11 12">
    <name type="scientific">Synechocystis salina LEGE 00031</name>
    <dbReference type="NCBI Taxonomy" id="1828736"/>
    <lineage>
        <taxon>Bacteria</taxon>
        <taxon>Bacillati</taxon>
        <taxon>Cyanobacteriota</taxon>
        <taxon>Cyanophyceae</taxon>
        <taxon>Synechococcales</taxon>
        <taxon>Merismopediaceae</taxon>
        <taxon>Synechocystis</taxon>
    </lineage>
</organism>
<dbReference type="InterPro" id="IPR037022">
    <property type="entry name" value="Formyl_trans_C_sf"/>
</dbReference>
<evidence type="ECO:0000256" key="7">
    <source>
        <dbReference type="ARBA" id="ARBA00048558"/>
    </source>
</evidence>
<evidence type="ECO:0000256" key="1">
    <source>
        <dbReference type="ARBA" id="ARBA00002606"/>
    </source>
</evidence>
<evidence type="ECO:0000256" key="6">
    <source>
        <dbReference type="ARBA" id="ARBA00022917"/>
    </source>
</evidence>
<keyword evidence="6 8" id="KW-0648">Protein biosynthesis</keyword>
<dbReference type="EC" id="2.1.2.9" evidence="3 8"/>
<evidence type="ECO:0000256" key="8">
    <source>
        <dbReference type="HAMAP-Rule" id="MF_00182"/>
    </source>
</evidence>
<dbReference type="Pfam" id="PF02911">
    <property type="entry name" value="Formyl_trans_C"/>
    <property type="match status" value="1"/>
</dbReference>
<dbReference type="Pfam" id="PF00551">
    <property type="entry name" value="Formyl_trans_N"/>
    <property type="match status" value="1"/>
</dbReference>
<dbReference type="Proteomes" id="UP000658720">
    <property type="component" value="Unassembled WGS sequence"/>
</dbReference>
<evidence type="ECO:0000256" key="5">
    <source>
        <dbReference type="ARBA" id="ARBA00022679"/>
    </source>
</evidence>
<protein>
    <recommendedName>
        <fullName evidence="4 8">Methionyl-tRNA formyltransferase</fullName>
        <ecNumber evidence="3 8">2.1.2.9</ecNumber>
    </recommendedName>
</protein>
<dbReference type="CDD" id="cd08646">
    <property type="entry name" value="FMT_core_Met-tRNA-FMT_N"/>
    <property type="match status" value="1"/>
</dbReference>
<dbReference type="InterPro" id="IPR036477">
    <property type="entry name" value="Formyl_transf_N_sf"/>
</dbReference>
<dbReference type="PANTHER" id="PTHR11138:SF5">
    <property type="entry name" value="METHIONYL-TRNA FORMYLTRANSFERASE, MITOCHONDRIAL"/>
    <property type="match status" value="1"/>
</dbReference>
<dbReference type="InterPro" id="IPR041711">
    <property type="entry name" value="Met-tRNA-FMT_N"/>
</dbReference>
<evidence type="ECO:0000256" key="2">
    <source>
        <dbReference type="ARBA" id="ARBA00010699"/>
    </source>
</evidence>
<dbReference type="NCBIfam" id="TIGR00460">
    <property type="entry name" value="fmt"/>
    <property type="match status" value="1"/>
</dbReference>
<dbReference type="CDD" id="cd08704">
    <property type="entry name" value="Met_tRNA_FMT_C"/>
    <property type="match status" value="1"/>
</dbReference>
<comment type="function">
    <text evidence="1 8">Attaches a formyl group to the free amino group of methionyl-tRNA(fMet). The formyl group appears to play a dual role in the initiator identity of N-formylmethionyl-tRNA by promoting its recognition by IF2 and preventing the misappropriation of this tRNA by the elongation apparatus.</text>
</comment>
<dbReference type="EMBL" id="JADEVV010000030">
    <property type="protein sequence ID" value="MBE9254449.1"/>
    <property type="molecule type" value="Genomic_DNA"/>
</dbReference>
<comment type="caution">
    <text evidence="11">The sequence shown here is derived from an EMBL/GenBank/DDBJ whole genome shotgun (WGS) entry which is preliminary data.</text>
</comment>
<evidence type="ECO:0000259" key="10">
    <source>
        <dbReference type="Pfam" id="PF02911"/>
    </source>
</evidence>
<keyword evidence="5 8" id="KW-0808">Transferase</keyword>
<dbReference type="InterPro" id="IPR005793">
    <property type="entry name" value="Formyl_trans_C"/>
</dbReference>
<dbReference type="InterPro" id="IPR044135">
    <property type="entry name" value="Met-tRNA-FMT_C"/>
</dbReference>
<comment type="catalytic activity">
    <reaction evidence="7 8">
        <text>L-methionyl-tRNA(fMet) + (6R)-10-formyltetrahydrofolate = N-formyl-L-methionyl-tRNA(fMet) + (6S)-5,6,7,8-tetrahydrofolate + H(+)</text>
        <dbReference type="Rhea" id="RHEA:24380"/>
        <dbReference type="Rhea" id="RHEA-COMP:9952"/>
        <dbReference type="Rhea" id="RHEA-COMP:9953"/>
        <dbReference type="ChEBI" id="CHEBI:15378"/>
        <dbReference type="ChEBI" id="CHEBI:57453"/>
        <dbReference type="ChEBI" id="CHEBI:78530"/>
        <dbReference type="ChEBI" id="CHEBI:78844"/>
        <dbReference type="ChEBI" id="CHEBI:195366"/>
        <dbReference type="EC" id="2.1.2.9"/>
    </reaction>
</comment>
<reference evidence="11 12" key="1">
    <citation type="submission" date="2020-10" db="EMBL/GenBank/DDBJ databases">
        <authorList>
            <person name="Castelo-Branco R."/>
            <person name="Eusebio N."/>
            <person name="Adriana R."/>
            <person name="Vieira A."/>
            <person name="Brugerolle De Fraissinette N."/>
            <person name="Rezende De Castro R."/>
            <person name="Schneider M.P."/>
            <person name="Vasconcelos V."/>
            <person name="Leao P.N."/>
        </authorList>
    </citation>
    <scope>NUCLEOTIDE SEQUENCE [LARGE SCALE GENOMIC DNA]</scope>
    <source>
        <strain evidence="11 12">LEGE 00031</strain>
    </source>
</reference>
<evidence type="ECO:0000313" key="12">
    <source>
        <dbReference type="Proteomes" id="UP000658720"/>
    </source>
</evidence>
<name>A0ABR9VSX0_9SYNC</name>
<dbReference type="PROSITE" id="PS00373">
    <property type="entry name" value="GART"/>
    <property type="match status" value="1"/>
</dbReference>
<evidence type="ECO:0000256" key="4">
    <source>
        <dbReference type="ARBA" id="ARBA00016014"/>
    </source>
</evidence>
<comment type="similarity">
    <text evidence="2 8">Belongs to the Fmt family.</text>
</comment>
<accession>A0ABR9VSX0</accession>
<feature type="binding site" evidence="8">
    <location>
        <begin position="111"/>
        <end position="114"/>
    </location>
    <ligand>
        <name>(6S)-5,6,7,8-tetrahydrofolate</name>
        <dbReference type="ChEBI" id="CHEBI:57453"/>
    </ligand>
</feature>
<dbReference type="PANTHER" id="PTHR11138">
    <property type="entry name" value="METHIONYL-TRNA FORMYLTRANSFERASE"/>
    <property type="match status" value="1"/>
</dbReference>
<feature type="domain" description="Formyl transferase N-terminal" evidence="9">
    <location>
        <begin position="1"/>
        <end position="182"/>
    </location>
</feature>
<dbReference type="InterPro" id="IPR011034">
    <property type="entry name" value="Formyl_transferase-like_C_sf"/>
</dbReference>
<dbReference type="Gene3D" id="3.40.50.170">
    <property type="entry name" value="Formyl transferase, N-terminal domain"/>
    <property type="match status" value="1"/>
</dbReference>
<feature type="domain" description="Formyl transferase C-terminal" evidence="10">
    <location>
        <begin position="206"/>
        <end position="322"/>
    </location>
</feature>
<dbReference type="GO" id="GO:0004479">
    <property type="term" value="F:methionyl-tRNA formyltransferase activity"/>
    <property type="evidence" value="ECO:0007669"/>
    <property type="project" value="UniProtKB-EC"/>
</dbReference>
<dbReference type="RefSeq" id="WP_194020037.1">
    <property type="nucleotide sequence ID" value="NZ_JADEVV010000030.1"/>
</dbReference>
<dbReference type="SUPFAM" id="SSF50486">
    <property type="entry name" value="FMT C-terminal domain-like"/>
    <property type="match status" value="1"/>
</dbReference>
<evidence type="ECO:0000313" key="11">
    <source>
        <dbReference type="EMBL" id="MBE9254449.1"/>
    </source>
</evidence>
<evidence type="ECO:0000256" key="3">
    <source>
        <dbReference type="ARBA" id="ARBA00012261"/>
    </source>
</evidence>
<dbReference type="HAMAP" id="MF_00182">
    <property type="entry name" value="Formyl_trans"/>
    <property type="match status" value="1"/>
</dbReference>
<keyword evidence="12" id="KW-1185">Reference proteome</keyword>
<dbReference type="InterPro" id="IPR005794">
    <property type="entry name" value="Fmt"/>
</dbReference>
<evidence type="ECO:0000259" key="9">
    <source>
        <dbReference type="Pfam" id="PF00551"/>
    </source>
</evidence>
<sequence>MKIVFFGTPDFAVPTLNAVLNQPDMDVLAVVSQPDRRRGRGSKLIPSPVKEVAMQAGIPVWQPERVKRCGETLAKLRNCQADFFVVVAYGQLLSSEILAMPRLGCINVHGSLLPKYRGAAPLQWAIANGETETGVTTMLMDEGMDTGAMLLKTSTPIGLLDNLTAIGDRLAKSGAELLVQTLRELDGAKLQPTPQAETEATYAPLLKKADFVIDWHRSAIEIHNQVRGFAPACHTAWGEQTLKIISTIPLGKEFFTLLPEQYQDLANAYNHCSFESGSPGQIIATIKNWGPILQTGNGHLLLEQVQPPGKKSQSGWDFINGNRDIRAFGLPNAHQ</sequence>
<dbReference type="SUPFAM" id="SSF53328">
    <property type="entry name" value="Formyltransferase"/>
    <property type="match status" value="1"/>
</dbReference>
<dbReference type="Gene3D" id="3.10.25.10">
    <property type="entry name" value="Formyl transferase, C-terminal domain"/>
    <property type="match status" value="1"/>
</dbReference>
<dbReference type="InterPro" id="IPR001555">
    <property type="entry name" value="GART_AS"/>
</dbReference>
<gene>
    <name evidence="8" type="primary">fmt</name>
    <name evidence="11" type="ORF">IQ217_11470</name>
</gene>
<dbReference type="InterPro" id="IPR002376">
    <property type="entry name" value="Formyl_transf_N"/>
</dbReference>
<proteinExistence type="inferred from homology"/>